<dbReference type="EMBL" id="VJMJ01000127">
    <property type="protein sequence ID" value="KAF0732947.1"/>
    <property type="molecule type" value="Genomic_DNA"/>
</dbReference>
<dbReference type="VEuPathDB" id="FungiDB:AeMF1_010726"/>
<dbReference type="AlphaFoldDB" id="A0A6G0WZA2"/>
<comment type="caution">
    <text evidence="1">The sequence shown here is derived from an EMBL/GenBank/DDBJ whole genome shotgun (WGS) entry which is preliminary data.</text>
</comment>
<proteinExistence type="predicted"/>
<evidence type="ECO:0000313" key="1">
    <source>
        <dbReference type="EMBL" id="KAF0732947.1"/>
    </source>
</evidence>
<keyword evidence="2" id="KW-1185">Reference proteome</keyword>
<gene>
    <name evidence="1" type="ORF">Ae201684_010055</name>
</gene>
<dbReference type="Proteomes" id="UP000481153">
    <property type="component" value="Unassembled WGS sequence"/>
</dbReference>
<protein>
    <submittedName>
        <fullName evidence="1">Uncharacterized protein</fullName>
    </submittedName>
</protein>
<evidence type="ECO:0000313" key="2">
    <source>
        <dbReference type="Proteomes" id="UP000481153"/>
    </source>
</evidence>
<reference evidence="1 2" key="1">
    <citation type="submission" date="2019-07" db="EMBL/GenBank/DDBJ databases">
        <title>Genomics analysis of Aphanomyces spp. identifies a new class of oomycete effector associated with host adaptation.</title>
        <authorList>
            <person name="Gaulin E."/>
        </authorList>
    </citation>
    <scope>NUCLEOTIDE SEQUENCE [LARGE SCALE GENOMIC DNA]</scope>
    <source>
        <strain evidence="1 2">ATCC 201684</strain>
    </source>
</reference>
<organism evidence="1 2">
    <name type="scientific">Aphanomyces euteiches</name>
    <dbReference type="NCBI Taxonomy" id="100861"/>
    <lineage>
        <taxon>Eukaryota</taxon>
        <taxon>Sar</taxon>
        <taxon>Stramenopiles</taxon>
        <taxon>Oomycota</taxon>
        <taxon>Saprolegniomycetes</taxon>
        <taxon>Saprolegniales</taxon>
        <taxon>Verrucalvaceae</taxon>
        <taxon>Aphanomyces</taxon>
    </lineage>
</organism>
<accession>A0A6G0WZA2</accession>
<name>A0A6G0WZA2_9STRA</name>
<sequence length="207" mass="23122">MVGHQPPSWRTDMIVFTDGNASLLSNSNCSTAHRKMIHDVDRCIIVDIYKFVKTTEFAYDFAGSINVAAVETPAMGLRVDIDTCAAGQHGTHDGVFAGHLAIHDCTTSVGGFHKRDNIMDYPKFETDDVSLHAHVLYWESMDDFSKTKFVLGHNKRIDVETLDPARVNQFALQLALQANRVDFSAVNQRSIALLLWSAIFVIFFCLV</sequence>